<dbReference type="InterPro" id="IPR007197">
    <property type="entry name" value="rSAM"/>
</dbReference>
<dbReference type="Pfam" id="PF04055">
    <property type="entry name" value="Radical_SAM"/>
    <property type="match status" value="1"/>
</dbReference>
<keyword evidence="5" id="KW-0411">Iron-sulfur</keyword>
<evidence type="ECO:0000256" key="2">
    <source>
        <dbReference type="ARBA" id="ARBA00022691"/>
    </source>
</evidence>
<dbReference type="InterPro" id="IPR051198">
    <property type="entry name" value="BchE-like"/>
</dbReference>
<comment type="cofactor">
    <cofactor evidence="1">
        <name>[4Fe-4S] cluster</name>
        <dbReference type="ChEBI" id="CHEBI:49883"/>
    </cofactor>
</comment>
<dbReference type="PANTHER" id="PTHR43409">
    <property type="entry name" value="ANAEROBIC MAGNESIUM-PROTOPORPHYRIN IX MONOMETHYL ESTER CYCLASE-RELATED"/>
    <property type="match status" value="1"/>
</dbReference>
<dbReference type="InterPro" id="IPR058240">
    <property type="entry name" value="rSAM_sf"/>
</dbReference>
<dbReference type="PROSITE" id="PS51918">
    <property type="entry name" value="RADICAL_SAM"/>
    <property type="match status" value="1"/>
</dbReference>
<dbReference type="Proteomes" id="UP000266426">
    <property type="component" value="Unassembled WGS sequence"/>
</dbReference>
<gene>
    <name evidence="7" type="ORF">C4541_01010</name>
</gene>
<name>A0A3A4R693_9BACT</name>
<reference evidence="7 8" key="1">
    <citation type="journal article" date="2017" name="ISME J.">
        <title>Energy and carbon metabolisms in a deep terrestrial subsurface fluid microbial community.</title>
        <authorList>
            <person name="Momper L."/>
            <person name="Jungbluth S.P."/>
            <person name="Lee M.D."/>
            <person name="Amend J.P."/>
        </authorList>
    </citation>
    <scope>NUCLEOTIDE SEQUENCE [LARGE SCALE GENOMIC DNA]</scope>
    <source>
        <strain evidence="7">SURF_26</strain>
    </source>
</reference>
<dbReference type="EMBL" id="QZJZ01000007">
    <property type="protein sequence ID" value="RJP61911.1"/>
    <property type="molecule type" value="Genomic_DNA"/>
</dbReference>
<evidence type="ECO:0000313" key="8">
    <source>
        <dbReference type="Proteomes" id="UP000266426"/>
    </source>
</evidence>
<proteinExistence type="predicted"/>
<keyword evidence="3" id="KW-0479">Metal-binding</keyword>
<dbReference type="InterPro" id="IPR023404">
    <property type="entry name" value="rSAM_horseshoe"/>
</dbReference>
<comment type="caution">
    <text evidence="7">The sequence shown here is derived from an EMBL/GenBank/DDBJ whole genome shotgun (WGS) entry which is preliminary data.</text>
</comment>
<dbReference type="SFLD" id="SFLDG01082">
    <property type="entry name" value="B12-binding_domain_containing"/>
    <property type="match status" value="1"/>
</dbReference>
<dbReference type="SFLD" id="SFLDS00029">
    <property type="entry name" value="Radical_SAM"/>
    <property type="match status" value="1"/>
</dbReference>
<dbReference type="GO" id="GO:0051536">
    <property type="term" value="F:iron-sulfur cluster binding"/>
    <property type="evidence" value="ECO:0007669"/>
    <property type="project" value="UniProtKB-KW"/>
</dbReference>
<dbReference type="GO" id="GO:0031419">
    <property type="term" value="F:cobalamin binding"/>
    <property type="evidence" value="ECO:0007669"/>
    <property type="project" value="InterPro"/>
</dbReference>
<evidence type="ECO:0000256" key="5">
    <source>
        <dbReference type="ARBA" id="ARBA00023014"/>
    </source>
</evidence>
<dbReference type="GO" id="GO:0003824">
    <property type="term" value="F:catalytic activity"/>
    <property type="evidence" value="ECO:0007669"/>
    <property type="project" value="InterPro"/>
</dbReference>
<dbReference type="SMART" id="SM00729">
    <property type="entry name" value="Elp3"/>
    <property type="match status" value="1"/>
</dbReference>
<dbReference type="SUPFAM" id="SSF102114">
    <property type="entry name" value="Radical SAM enzymes"/>
    <property type="match status" value="1"/>
</dbReference>
<dbReference type="PANTHER" id="PTHR43409:SF15">
    <property type="entry name" value="PUTATIVE-RELATED"/>
    <property type="match status" value="1"/>
</dbReference>
<dbReference type="Pfam" id="PF02310">
    <property type="entry name" value="B12-binding"/>
    <property type="match status" value="1"/>
</dbReference>
<feature type="domain" description="Radical SAM core" evidence="6">
    <location>
        <begin position="205"/>
        <end position="426"/>
    </location>
</feature>
<dbReference type="Gene3D" id="3.40.50.280">
    <property type="entry name" value="Cobalamin-binding domain"/>
    <property type="match status" value="1"/>
</dbReference>
<dbReference type="SUPFAM" id="SSF52242">
    <property type="entry name" value="Cobalamin (vitamin B12)-binding domain"/>
    <property type="match status" value="1"/>
</dbReference>
<dbReference type="GO" id="GO:0005829">
    <property type="term" value="C:cytosol"/>
    <property type="evidence" value="ECO:0007669"/>
    <property type="project" value="TreeGrafter"/>
</dbReference>
<dbReference type="InterPro" id="IPR006158">
    <property type="entry name" value="Cobalamin-bd"/>
</dbReference>
<accession>A0A3A4R693</accession>
<evidence type="ECO:0000256" key="4">
    <source>
        <dbReference type="ARBA" id="ARBA00023004"/>
    </source>
</evidence>
<dbReference type="InterPro" id="IPR006638">
    <property type="entry name" value="Elp3/MiaA/NifB-like_rSAM"/>
</dbReference>
<dbReference type="Gene3D" id="3.80.30.20">
    <property type="entry name" value="tm_1862 like domain"/>
    <property type="match status" value="1"/>
</dbReference>
<keyword evidence="4" id="KW-0408">Iron</keyword>
<organism evidence="7 8">
    <name type="scientific">Candidatus Auribacter fodinae</name>
    <dbReference type="NCBI Taxonomy" id="2093366"/>
    <lineage>
        <taxon>Bacteria</taxon>
        <taxon>Pseudomonadati</taxon>
        <taxon>Candidatus Auribacterota</taxon>
        <taxon>Candidatus Auribacteria</taxon>
        <taxon>Candidatus Auribacterales</taxon>
        <taxon>Candidatus Auribacteraceae</taxon>
        <taxon>Candidatus Auribacter</taxon>
    </lineage>
</organism>
<dbReference type="InterPro" id="IPR036724">
    <property type="entry name" value="Cobalamin-bd_sf"/>
</dbReference>
<sequence>MKNNVLLVNPWIHDFAAYDLWCKPLSLLTIASWLRSAGAQVSLIDCLDRFHPKLLARKPAGWLEQQSNDYYCGKFHKLKIPTPELLKSIDRTYYQYGIPENLFIEQLKSIPKPDVCMITTMMTYWYPGTLRTIELIKEVYPDVPINVGGIYPTLHYDHACAALPVDYVHKGAPDGRLCAFLEKYIDLPQPLSLYYPLIEPAFDLVHNTKSISLMTSVGCPFVCTYCASRYLQPTYKRLAVDEVIRRFEMYAENYGTEIIAFYDDALLYHAEQHIMPILDKWNAAHSGISFHTPNGLHARFITEPLANTLYRSGFKTLRLSLETTSSLRQASTGGKIFTDEIQRSIEILYNAGFKPENLYIYLLCGLPDQTEEEILADIHLTHKMGARIELASFTPIPHTTVWDTLAAQTNISAQDPLLHNKAVFFLTGGALSLKSMRALRNYVSKLNSSIA</sequence>
<keyword evidence="2" id="KW-0949">S-adenosyl-L-methionine</keyword>
<dbReference type="AlphaFoldDB" id="A0A3A4R693"/>
<dbReference type="CDD" id="cd01335">
    <property type="entry name" value="Radical_SAM"/>
    <property type="match status" value="1"/>
</dbReference>
<protein>
    <submittedName>
        <fullName evidence="7">Radical SAM protein</fullName>
    </submittedName>
</protein>
<evidence type="ECO:0000313" key="7">
    <source>
        <dbReference type="EMBL" id="RJP61911.1"/>
    </source>
</evidence>
<dbReference type="GO" id="GO:0046872">
    <property type="term" value="F:metal ion binding"/>
    <property type="evidence" value="ECO:0007669"/>
    <property type="project" value="UniProtKB-KW"/>
</dbReference>
<evidence type="ECO:0000256" key="3">
    <source>
        <dbReference type="ARBA" id="ARBA00022723"/>
    </source>
</evidence>
<evidence type="ECO:0000259" key="6">
    <source>
        <dbReference type="PROSITE" id="PS51918"/>
    </source>
</evidence>
<evidence type="ECO:0000256" key="1">
    <source>
        <dbReference type="ARBA" id="ARBA00001966"/>
    </source>
</evidence>